<gene>
    <name evidence="1" type="ORF">PACLA_8A034653</name>
</gene>
<dbReference type="Pfam" id="PF00078">
    <property type="entry name" value="RVT_1"/>
    <property type="match status" value="1"/>
</dbReference>
<feature type="non-terminal residue" evidence="1">
    <location>
        <position position="1"/>
    </location>
</feature>
<protein>
    <submittedName>
        <fullName evidence="1">Uncharacterized protein</fullName>
    </submittedName>
</protein>
<dbReference type="OrthoDB" id="5976382at2759"/>
<keyword evidence="2" id="KW-1185">Reference proteome</keyword>
<organism evidence="1 2">
    <name type="scientific">Paramuricea clavata</name>
    <name type="common">Red gorgonian</name>
    <name type="synonym">Violescent sea-whip</name>
    <dbReference type="NCBI Taxonomy" id="317549"/>
    <lineage>
        <taxon>Eukaryota</taxon>
        <taxon>Metazoa</taxon>
        <taxon>Cnidaria</taxon>
        <taxon>Anthozoa</taxon>
        <taxon>Octocorallia</taxon>
        <taxon>Malacalcyonacea</taxon>
        <taxon>Plexauridae</taxon>
        <taxon>Paramuricea</taxon>
    </lineage>
</organism>
<evidence type="ECO:0000313" key="2">
    <source>
        <dbReference type="Proteomes" id="UP001152795"/>
    </source>
</evidence>
<dbReference type="Proteomes" id="UP001152795">
    <property type="component" value="Unassembled WGS sequence"/>
</dbReference>
<dbReference type="PANTHER" id="PTHR36688">
    <property type="entry name" value="ENDO/EXONUCLEASE/PHOSPHATASE DOMAIN-CONTAINING PROTEIN"/>
    <property type="match status" value="1"/>
</dbReference>
<accession>A0A6S7LGB3</accession>
<comment type="caution">
    <text evidence="1">The sequence shown here is derived from an EMBL/GenBank/DDBJ whole genome shotgun (WGS) entry which is preliminary data.</text>
</comment>
<dbReference type="InterPro" id="IPR052560">
    <property type="entry name" value="RdDP_mobile_element"/>
</dbReference>
<dbReference type="AlphaFoldDB" id="A0A6S7LGB3"/>
<evidence type="ECO:0000313" key="1">
    <source>
        <dbReference type="EMBL" id="CAB4037043.1"/>
    </source>
</evidence>
<feature type="non-terminal residue" evidence="1">
    <location>
        <position position="116"/>
    </location>
</feature>
<dbReference type="PROSITE" id="PS50878">
    <property type="entry name" value="RT_POL"/>
    <property type="match status" value="1"/>
</dbReference>
<dbReference type="EMBL" id="CACRXK020022672">
    <property type="protein sequence ID" value="CAB4037043.1"/>
    <property type="molecule type" value="Genomic_DNA"/>
</dbReference>
<reference evidence="1" key="1">
    <citation type="submission" date="2020-04" db="EMBL/GenBank/DDBJ databases">
        <authorList>
            <person name="Alioto T."/>
            <person name="Alioto T."/>
            <person name="Gomez Garrido J."/>
        </authorList>
    </citation>
    <scope>NUCLEOTIDE SEQUENCE</scope>
    <source>
        <strain evidence="1">A484AB</strain>
    </source>
</reference>
<sequence>KFEAYEFGSSSLNLMRSFLENRMNRVKVGNKKSEWKYMKRGCPQGSSFGPLIWNLFQNDMAQQVTNSNLTMYADDHQMYKTGSNLVVVKDSLEEQGKQEMSWYEENYLQANPDKFQ</sequence>
<dbReference type="InterPro" id="IPR000477">
    <property type="entry name" value="RT_dom"/>
</dbReference>
<name>A0A6S7LGB3_PARCT</name>
<dbReference type="PANTHER" id="PTHR36688:SF1">
    <property type="entry name" value="ENDONUCLEASE_EXONUCLEASE_PHOSPHATASE DOMAIN-CONTAINING PROTEIN"/>
    <property type="match status" value="1"/>
</dbReference>
<proteinExistence type="predicted"/>